<dbReference type="AlphaFoldDB" id="A0A7J6T8P4"/>
<accession>A0A7J6T8P4</accession>
<organism evidence="3 4">
    <name type="scientific">Perkinsus olseni</name>
    <name type="common">Perkinsus atlanticus</name>
    <dbReference type="NCBI Taxonomy" id="32597"/>
    <lineage>
        <taxon>Eukaryota</taxon>
        <taxon>Sar</taxon>
        <taxon>Alveolata</taxon>
        <taxon>Perkinsozoa</taxon>
        <taxon>Perkinsea</taxon>
        <taxon>Perkinsida</taxon>
        <taxon>Perkinsidae</taxon>
        <taxon>Perkinsus</taxon>
    </lineage>
</organism>
<dbReference type="GO" id="GO:0005736">
    <property type="term" value="C:RNA polymerase I complex"/>
    <property type="evidence" value="ECO:0007669"/>
    <property type="project" value="TreeGrafter"/>
</dbReference>
<name>A0A7J6T8P4_PEROL</name>
<dbReference type="GO" id="GO:0005666">
    <property type="term" value="C:RNA polymerase III complex"/>
    <property type="evidence" value="ECO:0007669"/>
    <property type="project" value="TreeGrafter"/>
</dbReference>
<dbReference type="Proteomes" id="UP000574390">
    <property type="component" value="Unassembled WGS sequence"/>
</dbReference>
<keyword evidence="2" id="KW-0804">Transcription</keyword>
<dbReference type="GO" id="GO:0046983">
    <property type="term" value="F:protein dimerization activity"/>
    <property type="evidence" value="ECO:0007669"/>
    <property type="project" value="InterPro"/>
</dbReference>
<dbReference type="EMBL" id="JABANM010009110">
    <property type="protein sequence ID" value="KAF4741473.1"/>
    <property type="molecule type" value="Genomic_DNA"/>
</dbReference>
<dbReference type="InterPro" id="IPR036603">
    <property type="entry name" value="RBP11-like"/>
</dbReference>
<keyword evidence="1 3" id="KW-0240">DNA-directed RNA polymerase</keyword>
<dbReference type="SUPFAM" id="SSF54862">
    <property type="entry name" value="4Fe-4S ferredoxins"/>
    <property type="match status" value="1"/>
</dbReference>
<dbReference type="PANTHER" id="PTHR11800:SF13">
    <property type="entry name" value="DNA-DIRECTED RNA POLYMERASES I AND III SUBUNIT RPAC1"/>
    <property type="match status" value="1"/>
</dbReference>
<dbReference type="PANTHER" id="PTHR11800">
    <property type="entry name" value="DNA-DIRECTED RNA POLYMERASE"/>
    <property type="match status" value="1"/>
</dbReference>
<dbReference type="GO" id="GO:0003899">
    <property type="term" value="F:DNA-directed RNA polymerase activity"/>
    <property type="evidence" value="ECO:0007669"/>
    <property type="project" value="TreeGrafter"/>
</dbReference>
<evidence type="ECO:0000313" key="3">
    <source>
        <dbReference type="EMBL" id="KAF4741473.1"/>
    </source>
</evidence>
<evidence type="ECO:0000256" key="2">
    <source>
        <dbReference type="ARBA" id="ARBA00023163"/>
    </source>
</evidence>
<dbReference type="GO" id="GO:0006351">
    <property type="term" value="P:DNA-templated transcription"/>
    <property type="evidence" value="ECO:0007669"/>
    <property type="project" value="InterPro"/>
</dbReference>
<comment type="caution">
    <text evidence="3">The sequence shown here is derived from an EMBL/GenBank/DDBJ whole genome shotgun (WGS) entry which is preliminary data.</text>
</comment>
<dbReference type="Gene3D" id="3.30.1360.10">
    <property type="entry name" value="RNA polymerase, RBP11-like subunit"/>
    <property type="match status" value="1"/>
</dbReference>
<sequence length="93" mass="10145">GIGKTHAKWSPVCTATYRLMPDIVLKEPIEGAEAEKLKKVCPMGVFDVEDGAALVKNPRACTTCRQCIEPGNGFGITPPRYHLCRTDIPVVFS</sequence>
<proteinExistence type="predicted"/>
<feature type="non-terminal residue" evidence="3">
    <location>
        <position position="1"/>
    </location>
</feature>
<evidence type="ECO:0000313" key="4">
    <source>
        <dbReference type="Proteomes" id="UP000574390"/>
    </source>
</evidence>
<reference evidence="3 4" key="1">
    <citation type="submission" date="2020-04" db="EMBL/GenBank/DDBJ databases">
        <title>Perkinsus olseni comparative genomics.</title>
        <authorList>
            <person name="Bogema D.R."/>
        </authorList>
    </citation>
    <scope>NUCLEOTIDE SEQUENCE [LARGE SCALE GENOMIC DNA]</scope>
    <source>
        <strain evidence="3">ATCC PRA-205</strain>
    </source>
</reference>
<evidence type="ECO:0000256" key="1">
    <source>
        <dbReference type="ARBA" id="ARBA00022478"/>
    </source>
</evidence>
<gene>
    <name evidence="3" type="primary">POLR1C_1</name>
    <name evidence="3" type="ORF">FOZ62_016957</name>
</gene>
<dbReference type="InterPro" id="IPR050518">
    <property type="entry name" value="Rpo3/RPB3_RNA_Pol_subunit"/>
</dbReference>
<protein>
    <submittedName>
        <fullName evidence="3">DNA-directed RNA polymerases I and III subunit RPAC1</fullName>
    </submittedName>
</protein>